<protein>
    <submittedName>
        <fullName evidence="1">Uncharacterized protein</fullName>
    </submittedName>
</protein>
<keyword evidence="2" id="KW-1185">Reference proteome</keyword>
<evidence type="ECO:0000313" key="2">
    <source>
        <dbReference type="Proteomes" id="UP000600214"/>
    </source>
</evidence>
<reference evidence="2" key="1">
    <citation type="journal article" date="2019" name="Int. J. Syst. Evol. Microbiol.">
        <title>The Global Catalogue of Microorganisms (GCM) 10K type strain sequencing project: providing services to taxonomists for standard genome sequencing and annotation.</title>
        <authorList>
            <consortium name="The Broad Institute Genomics Platform"/>
            <consortium name="The Broad Institute Genome Sequencing Center for Infectious Disease"/>
            <person name="Wu L."/>
            <person name="Ma J."/>
        </authorList>
    </citation>
    <scope>NUCLEOTIDE SEQUENCE [LARGE SCALE GENOMIC DNA]</scope>
    <source>
        <strain evidence="2">CGMCC 1.15288</strain>
    </source>
</reference>
<dbReference type="Proteomes" id="UP000600214">
    <property type="component" value="Unassembled WGS sequence"/>
</dbReference>
<gene>
    <name evidence="1" type="ORF">GCM10007423_49400</name>
</gene>
<accession>A0ABQ1Z593</accession>
<dbReference type="RefSeq" id="WP_188937438.1">
    <property type="nucleotide sequence ID" value="NZ_BMIA01000004.1"/>
</dbReference>
<evidence type="ECO:0000313" key="1">
    <source>
        <dbReference type="EMBL" id="GGH48311.1"/>
    </source>
</evidence>
<organism evidence="1 2">
    <name type="scientific">Dyadobacter endophyticus</name>
    <dbReference type="NCBI Taxonomy" id="1749036"/>
    <lineage>
        <taxon>Bacteria</taxon>
        <taxon>Pseudomonadati</taxon>
        <taxon>Bacteroidota</taxon>
        <taxon>Cytophagia</taxon>
        <taxon>Cytophagales</taxon>
        <taxon>Spirosomataceae</taxon>
        <taxon>Dyadobacter</taxon>
    </lineage>
</organism>
<proteinExistence type="predicted"/>
<comment type="caution">
    <text evidence="1">The sequence shown here is derived from an EMBL/GenBank/DDBJ whole genome shotgun (WGS) entry which is preliminary data.</text>
</comment>
<dbReference type="PROSITE" id="PS51257">
    <property type="entry name" value="PROKAR_LIPOPROTEIN"/>
    <property type="match status" value="1"/>
</dbReference>
<name>A0ABQ1Z593_9BACT</name>
<sequence>MKIKNVLFFLGVSLLGSCTDDIDPAVETIRVYSGFEAEREKAFPNLYNYYVASSKSKEYYEVISKGDFILNYYPKGQLLTICADQGSGWLSQYKDIDESDLKKFVDDGITFDQVSRFGTLDNDLDSSYNSILIETDPFIEVKTNGEPR</sequence>
<dbReference type="EMBL" id="BMIA01000004">
    <property type="protein sequence ID" value="GGH48311.1"/>
    <property type="molecule type" value="Genomic_DNA"/>
</dbReference>